<feature type="compositionally biased region" description="Basic and acidic residues" evidence="3">
    <location>
        <begin position="95"/>
        <end position="113"/>
    </location>
</feature>
<gene>
    <name evidence="4" type="ORF">ABENE_20145</name>
</gene>
<reference evidence="4 5" key="1">
    <citation type="journal article" date="2014" name="Nature">
        <title>Sequential evolution of bacterial morphology by co-option of a developmental regulator.</title>
        <authorList>
            <person name="Jiang C."/>
            <person name="Brown P.J."/>
            <person name="Ducret A."/>
            <person name="Brun Y.V."/>
        </authorList>
    </citation>
    <scope>NUCLEOTIDE SEQUENCE [LARGE SCALE GENOMIC DNA]</scope>
    <source>
        <strain evidence="4 5">DSM 16100</strain>
    </source>
</reference>
<evidence type="ECO:0000256" key="1">
    <source>
        <dbReference type="ARBA" id="ARBA00005622"/>
    </source>
</evidence>
<keyword evidence="5" id="KW-1185">Reference proteome</keyword>
<organism evidence="4 5">
    <name type="scientific">Asticcacaulis benevestitus DSM 16100 = ATCC BAA-896</name>
    <dbReference type="NCBI Taxonomy" id="1121022"/>
    <lineage>
        <taxon>Bacteria</taxon>
        <taxon>Pseudomonadati</taxon>
        <taxon>Pseudomonadota</taxon>
        <taxon>Alphaproteobacteria</taxon>
        <taxon>Caulobacterales</taxon>
        <taxon>Caulobacteraceae</taxon>
        <taxon>Asticcacaulis</taxon>
    </lineage>
</organism>
<dbReference type="eggNOG" id="COG2819">
    <property type="taxonomic scope" value="Bacteria"/>
</dbReference>
<keyword evidence="2" id="KW-0378">Hydrolase</keyword>
<dbReference type="STRING" id="1121022.GCA_000376105_04049"/>
<dbReference type="InterPro" id="IPR000801">
    <property type="entry name" value="Esterase-like"/>
</dbReference>
<evidence type="ECO:0000256" key="2">
    <source>
        <dbReference type="ARBA" id="ARBA00022801"/>
    </source>
</evidence>
<evidence type="ECO:0000256" key="3">
    <source>
        <dbReference type="SAM" id="MobiDB-lite"/>
    </source>
</evidence>
<dbReference type="Proteomes" id="UP000017837">
    <property type="component" value="Unassembled WGS sequence"/>
</dbReference>
<dbReference type="PATRIC" id="fig|1121022.4.peg.4126"/>
<dbReference type="EMBL" id="AWGB01000069">
    <property type="protein sequence ID" value="ESQ83625.1"/>
    <property type="molecule type" value="Genomic_DNA"/>
</dbReference>
<dbReference type="InterPro" id="IPR029058">
    <property type="entry name" value="AB_hydrolase_fold"/>
</dbReference>
<dbReference type="AlphaFoldDB" id="V4PE92"/>
<dbReference type="Pfam" id="PF00756">
    <property type="entry name" value="Esterase"/>
    <property type="match status" value="1"/>
</dbReference>
<feature type="region of interest" description="Disordered" evidence="3">
    <location>
        <begin position="92"/>
        <end position="113"/>
    </location>
</feature>
<protein>
    <recommendedName>
        <fullName evidence="6">Esterase</fullName>
    </recommendedName>
</protein>
<name>V4PE92_9CAUL</name>
<proteinExistence type="inferred from homology"/>
<accession>V4PE92</accession>
<dbReference type="InterPro" id="IPR052558">
    <property type="entry name" value="Siderophore_Hydrolase_D"/>
</dbReference>
<evidence type="ECO:0000313" key="5">
    <source>
        <dbReference type="Proteomes" id="UP000017837"/>
    </source>
</evidence>
<dbReference type="PANTHER" id="PTHR40841:SF2">
    <property type="entry name" value="SIDEROPHORE-DEGRADING ESTERASE (EUROFUNG)"/>
    <property type="match status" value="1"/>
</dbReference>
<dbReference type="RefSeq" id="WP_023447440.1">
    <property type="nucleotide sequence ID" value="NZ_AQWM01000041.1"/>
</dbReference>
<dbReference type="Gene3D" id="3.40.50.1820">
    <property type="entry name" value="alpha/beta hydrolase"/>
    <property type="match status" value="1"/>
</dbReference>
<sequence length="282" mass="32421">MPAGYPHPFTMWNTEVQSIHSEILNRDYELFVAFPDSYKENTSKQYPVMFVTDAEYAFPLTRSITRRVSNHGDDLQEFILVGLAYSTGDTPSFSRKRDYTPTPNGDHDPSDMPGKKFVFGESRAYAAFIKDEVFPFIQKNYRADMSHKIFVGHSYGGLLGMDIVLSDPTMFQYYIIGSPSLYYDNFYMKKREADYAATHRDLPANIYMATGGFEAPGPTKRNSRRLDMVKDMQDMASSLKSRNYPNLHLTAERIDDEDHLTVFPSTITRGLFWSLRTEKAKH</sequence>
<comment type="similarity">
    <text evidence="1">Belongs to the esterase D family.</text>
</comment>
<comment type="caution">
    <text evidence="4">The sequence shown here is derived from an EMBL/GenBank/DDBJ whole genome shotgun (WGS) entry which is preliminary data.</text>
</comment>
<evidence type="ECO:0008006" key="6">
    <source>
        <dbReference type="Google" id="ProtNLM"/>
    </source>
</evidence>
<dbReference type="SUPFAM" id="SSF53474">
    <property type="entry name" value="alpha/beta-Hydrolases"/>
    <property type="match status" value="1"/>
</dbReference>
<dbReference type="GO" id="GO:0016788">
    <property type="term" value="F:hydrolase activity, acting on ester bonds"/>
    <property type="evidence" value="ECO:0007669"/>
    <property type="project" value="TreeGrafter"/>
</dbReference>
<evidence type="ECO:0000313" key="4">
    <source>
        <dbReference type="EMBL" id="ESQ83625.1"/>
    </source>
</evidence>
<dbReference type="PANTHER" id="PTHR40841">
    <property type="entry name" value="SIDEROPHORE TRIACETYLFUSARININE C ESTERASE"/>
    <property type="match status" value="1"/>
</dbReference>